<organism evidence="2 3">
    <name type="scientific">Mycena sanguinolenta</name>
    <dbReference type="NCBI Taxonomy" id="230812"/>
    <lineage>
        <taxon>Eukaryota</taxon>
        <taxon>Fungi</taxon>
        <taxon>Dikarya</taxon>
        <taxon>Basidiomycota</taxon>
        <taxon>Agaricomycotina</taxon>
        <taxon>Agaricomycetes</taxon>
        <taxon>Agaricomycetidae</taxon>
        <taxon>Agaricales</taxon>
        <taxon>Marasmiineae</taxon>
        <taxon>Mycenaceae</taxon>
        <taxon>Mycena</taxon>
    </lineage>
</organism>
<feature type="region of interest" description="Disordered" evidence="1">
    <location>
        <begin position="850"/>
        <end position="894"/>
    </location>
</feature>
<sequence length="1095" mass="121603">MNAIKFLDHRWININLLKEYLGNASHPFHGSSTRDPIHVKVETASLTVKSEPHVVTIPRPADEIKLRTIANNFYEILSDSESDTDSDLEVIEALQAGSRSSSAVPVPSVPDSDAVLYQQPSPSTTLPGDDADEDPMRKEPTAGHDYSLVESDTLWLDDGTSMMRIGTFRPTAKITVEQMEYRDGPASIYPIHRIRTGIVIDLSDENYRLSDSHGDLYNVDCIIRNADNDSWESGGGSGSAQVTFAPGEEPILCRRVRSDCKGCHACELLDPALRQVERFELDPGPMQAVILAQQETRRREGNTAEDRIALYMKMLREAKCSAVDSNGNKCQGGPILKLKPYGPSRGKQHFVGCSGWTPQFSKDHLSRPIRDDIDENLLARALAGLRRKHCPHAHIVKGTQVQADIVNYPCDVVRYIYVPKDTSIRKALIIHNETGHNHPMPTLTKMTYGLKATYRQCIDANGVLGATVSKIDNAQSTLKVLDGKTPAAYAAPLHNKRVKRDILRAAKVEKYPDGLDVNALLPIYHAESIKLPDERYIQSYLKLGDGDIIIVTFIPYLFKLLDDPGVTSFDGDTTFKGIEGKLNEWELTIFAKMVQRAASLLRAYVNRASTDFFEALFDELQRLKLALTGKPFGFKKFVRGGNLLVANVDMDAAQVIGLCRSVMKYNDPEYSGIPNDTPPEEIAPLFIKVCWRHAKEPVHDFRSLVTEEQFQRLMDFVYIDSKESLEEFSAFVYGLGIKKISDWWRHKALSPWIIPCLVKSQSLIPPEVWDATPSTTNTNEAQHHWTNSLTGIKLTPVEAVERRAFISRITQTHSFHSRRKVDQNTADEIKLSLRTGILANANNEMSHRMARNAQRQSATVNKRGRDTKGKRGKGSQETLPASSSGRVKAVQTRSKVKPVLPMQSDVPVTPLSTAVVESTHLKPLSADAFANLGFDLNLDGPFGSMNTSNSDVSSAADLFPAADIHAALFDPAMFEFDFSVPMADPLDDFMNSFGCWDIPGDFGALPDVFPLLATSPPLETLPMLPPPPPDTPPRSPPITEQSNSVAPCAPRSRRRAEVDPANIITSTRTRAPSKRKRSAEGDVLTREQKKRKVDK</sequence>
<protein>
    <submittedName>
        <fullName evidence="2">Uncharacterized protein</fullName>
    </submittedName>
</protein>
<proteinExistence type="predicted"/>
<feature type="compositionally biased region" description="Low complexity" evidence="1">
    <location>
        <begin position="100"/>
        <end position="115"/>
    </location>
</feature>
<evidence type="ECO:0000256" key="1">
    <source>
        <dbReference type="SAM" id="MobiDB-lite"/>
    </source>
</evidence>
<keyword evidence="3" id="KW-1185">Reference proteome</keyword>
<feature type="compositionally biased region" description="Polar residues" evidence="1">
    <location>
        <begin position="875"/>
        <end position="885"/>
    </location>
</feature>
<dbReference type="Proteomes" id="UP000623467">
    <property type="component" value="Unassembled WGS sequence"/>
</dbReference>
<comment type="caution">
    <text evidence="2">The sequence shown here is derived from an EMBL/GenBank/DDBJ whole genome shotgun (WGS) entry which is preliminary data.</text>
</comment>
<evidence type="ECO:0000313" key="3">
    <source>
        <dbReference type="Proteomes" id="UP000623467"/>
    </source>
</evidence>
<dbReference type="OrthoDB" id="3028417at2759"/>
<name>A0A8H6Z8S6_9AGAR</name>
<dbReference type="EMBL" id="JACAZH010000003">
    <property type="protein sequence ID" value="KAF7372724.1"/>
    <property type="molecule type" value="Genomic_DNA"/>
</dbReference>
<feature type="region of interest" description="Disordered" evidence="1">
    <location>
        <begin position="96"/>
        <end position="143"/>
    </location>
</feature>
<accession>A0A8H6Z8S6</accession>
<feature type="compositionally biased region" description="Pro residues" evidence="1">
    <location>
        <begin position="1023"/>
        <end position="1036"/>
    </location>
</feature>
<feature type="region of interest" description="Disordered" evidence="1">
    <location>
        <begin position="1019"/>
        <end position="1095"/>
    </location>
</feature>
<dbReference type="AlphaFoldDB" id="A0A8H6Z8S6"/>
<gene>
    <name evidence="2" type="ORF">MSAN_00477700</name>
</gene>
<feature type="compositionally biased region" description="Basic and acidic residues" evidence="1">
    <location>
        <begin position="1078"/>
        <end position="1095"/>
    </location>
</feature>
<evidence type="ECO:0000313" key="2">
    <source>
        <dbReference type="EMBL" id="KAF7372724.1"/>
    </source>
</evidence>
<reference evidence="2" key="1">
    <citation type="submission" date="2020-05" db="EMBL/GenBank/DDBJ databases">
        <title>Mycena genomes resolve the evolution of fungal bioluminescence.</title>
        <authorList>
            <person name="Tsai I.J."/>
        </authorList>
    </citation>
    <scope>NUCLEOTIDE SEQUENCE</scope>
    <source>
        <strain evidence="2">160909Yilan</strain>
    </source>
</reference>